<dbReference type="InterPro" id="IPR011990">
    <property type="entry name" value="TPR-like_helical_dom_sf"/>
</dbReference>
<dbReference type="SUPFAM" id="SSF48452">
    <property type="entry name" value="TPR-like"/>
    <property type="match status" value="1"/>
</dbReference>
<dbReference type="FunCoup" id="A0A7J7E2I0">
    <property type="interactions" value="1"/>
</dbReference>
<accession>A0A7J7E2I0</accession>
<name>A0A7J7E2I0_TRIWF</name>
<dbReference type="AlphaFoldDB" id="A0A7J7E2I0"/>
<dbReference type="InParanoid" id="A0A7J7E2I0"/>
<dbReference type="PANTHER" id="PTHR36350:SF3">
    <property type="entry name" value="TRANSMEMBRANE PROTEIN"/>
    <property type="match status" value="1"/>
</dbReference>
<proteinExistence type="predicted"/>
<dbReference type="EMBL" id="JAAARO010000001">
    <property type="protein sequence ID" value="KAF5752741.1"/>
    <property type="molecule type" value="Genomic_DNA"/>
</dbReference>
<comment type="caution">
    <text evidence="1">The sequence shown here is derived from an EMBL/GenBank/DDBJ whole genome shotgun (WGS) entry which is preliminary data.</text>
</comment>
<gene>
    <name evidence="1" type="ORF">HS088_TW01G00658</name>
</gene>
<dbReference type="Proteomes" id="UP000593562">
    <property type="component" value="Unassembled WGS sequence"/>
</dbReference>
<organism evidence="1 2">
    <name type="scientific">Tripterygium wilfordii</name>
    <name type="common">Thunder God vine</name>
    <dbReference type="NCBI Taxonomy" id="458696"/>
    <lineage>
        <taxon>Eukaryota</taxon>
        <taxon>Viridiplantae</taxon>
        <taxon>Streptophyta</taxon>
        <taxon>Embryophyta</taxon>
        <taxon>Tracheophyta</taxon>
        <taxon>Spermatophyta</taxon>
        <taxon>Magnoliopsida</taxon>
        <taxon>eudicotyledons</taxon>
        <taxon>Gunneridae</taxon>
        <taxon>Pentapetalae</taxon>
        <taxon>rosids</taxon>
        <taxon>fabids</taxon>
        <taxon>Celastrales</taxon>
        <taxon>Celastraceae</taxon>
        <taxon>Tripterygium</taxon>
    </lineage>
</organism>
<evidence type="ECO:0000313" key="2">
    <source>
        <dbReference type="Proteomes" id="UP000593562"/>
    </source>
</evidence>
<evidence type="ECO:0000313" key="1">
    <source>
        <dbReference type="EMBL" id="KAF5752741.1"/>
    </source>
</evidence>
<protein>
    <submittedName>
        <fullName evidence="1">Uncharacterized protein</fullName>
    </submittedName>
</protein>
<sequence length="196" mass="23040">MSFGVLHGGKLALKRLVDYHKARADPATLEAAEMELRNLISEEQPDFKRLQGTVAKLEMSGKENIAISVLEEALRKSIDDNQPHEAYETEMLLVEMHIYKGDYWKALKYKCLKDEAISDDRRPLYKAILYVMVEDSKEAKKNWEEFQELRTLYQWPPGMQEDQIYKVITDFEEFEKVVRLLREDIKQVHEPGTKKF</sequence>
<keyword evidence="2" id="KW-1185">Reference proteome</keyword>
<reference evidence="1 2" key="1">
    <citation type="journal article" date="2020" name="Nat. Commun.">
        <title>Genome of Tripterygium wilfordii and identification of cytochrome P450 involved in triptolide biosynthesis.</title>
        <authorList>
            <person name="Tu L."/>
            <person name="Su P."/>
            <person name="Zhang Z."/>
            <person name="Gao L."/>
            <person name="Wang J."/>
            <person name="Hu T."/>
            <person name="Zhou J."/>
            <person name="Zhang Y."/>
            <person name="Zhao Y."/>
            <person name="Liu Y."/>
            <person name="Song Y."/>
            <person name="Tong Y."/>
            <person name="Lu Y."/>
            <person name="Yang J."/>
            <person name="Xu C."/>
            <person name="Jia M."/>
            <person name="Peters R.J."/>
            <person name="Huang L."/>
            <person name="Gao W."/>
        </authorList>
    </citation>
    <scope>NUCLEOTIDE SEQUENCE [LARGE SCALE GENOMIC DNA]</scope>
    <source>
        <strain evidence="2">cv. XIE 37</strain>
        <tissue evidence="1">Leaf</tissue>
    </source>
</reference>
<dbReference type="PANTHER" id="PTHR36350">
    <property type="entry name" value="TRANSMEMBRANE PROTEIN"/>
    <property type="match status" value="1"/>
</dbReference>